<dbReference type="EMBL" id="CP016757">
    <property type="protein sequence ID" value="ANZ44946.1"/>
    <property type="molecule type" value="Genomic_DNA"/>
</dbReference>
<dbReference type="EC" id="2.10.1.1" evidence="6"/>
<dbReference type="Gene3D" id="3.90.105.10">
    <property type="entry name" value="Molybdopterin biosynthesis moea protein, domain 2"/>
    <property type="match status" value="1"/>
</dbReference>
<dbReference type="InterPro" id="IPR005110">
    <property type="entry name" value="MoeA_linker/N"/>
</dbReference>
<dbReference type="InterPro" id="IPR038987">
    <property type="entry name" value="MoeA-like"/>
</dbReference>
<proteinExistence type="inferred from homology"/>
<dbReference type="SUPFAM" id="SSF53218">
    <property type="entry name" value="Molybdenum cofactor biosynthesis proteins"/>
    <property type="match status" value="1"/>
</dbReference>
<dbReference type="Gene3D" id="3.40.980.10">
    <property type="entry name" value="MoaB/Mog-like domain"/>
    <property type="match status" value="1"/>
</dbReference>
<comment type="function">
    <text evidence="1 6">Catalyzes the insertion of molybdate into adenylated molybdopterin with the concomitant release of AMP.</text>
</comment>
<evidence type="ECO:0000256" key="3">
    <source>
        <dbReference type="ARBA" id="ARBA00010763"/>
    </source>
</evidence>
<dbReference type="SUPFAM" id="SSF63867">
    <property type="entry name" value="MoeA C-terminal domain-like"/>
    <property type="match status" value="1"/>
</dbReference>
<dbReference type="GeneID" id="83057712"/>
<evidence type="ECO:0000256" key="5">
    <source>
        <dbReference type="ARBA" id="ARBA00047317"/>
    </source>
</evidence>
<dbReference type="UniPathway" id="UPA00344"/>
<dbReference type="AlphaFoldDB" id="A0A1B2I4Q7"/>
<dbReference type="CDD" id="cd00887">
    <property type="entry name" value="MoeA"/>
    <property type="match status" value="1"/>
</dbReference>
<comment type="pathway">
    <text evidence="2 6">Cofactor biosynthesis; molybdopterin biosynthesis.</text>
</comment>
<dbReference type="GO" id="GO:0005737">
    <property type="term" value="C:cytoplasm"/>
    <property type="evidence" value="ECO:0007669"/>
    <property type="project" value="TreeGrafter"/>
</dbReference>
<dbReference type="GO" id="GO:0061599">
    <property type="term" value="F:molybdopterin molybdotransferase activity"/>
    <property type="evidence" value="ECO:0007669"/>
    <property type="project" value="UniProtKB-UniRule"/>
</dbReference>
<feature type="domain" description="MoaB/Mog" evidence="7">
    <location>
        <begin position="188"/>
        <end position="330"/>
    </location>
</feature>
<dbReference type="SMART" id="SM00852">
    <property type="entry name" value="MoCF_biosynth"/>
    <property type="match status" value="1"/>
</dbReference>
<dbReference type="InterPro" id="IPR036425">
    <property type="entry name" value="MoaB/Mog-like_dom_sf"/>
</dbReference>
<evidence type="ECO:0000256" key="6">
    <source>
        <dbReference type="RuleBase" id="RU365090"/>
    </source>
</evidence>
<evidence type="ECO:0000256" key="2">
    <source>
        <dbReference type="ARBA" id="ARBA00005046"/>
    </source>
</evidence>
<accession>A0A1B2I4Q7</accession>
<name>A0A1B2I4Q7_9BACT</name>
<dbReference type="Pfam" id="PF03453">
    <property type="entry name" value="MoeA_N"/>
    <property type="match status" value="1"/>
</dbReference>
<comment type="catalytic activity">
    <reaction evidence="5">
        <text>adenylyl-molybdopterin + molybdate = Mo-molybdopterin + AMP + H(+)</text>
        <dbReference type="Rhea" id="RHEA:35047"/>
        <dbReference type="ChEBI" id="CHEBI:15378"/>
        <dbReference type="ChEBI" id="CHEBI:36264"/>
        <dbReference type="ChEBI" id="CHEBI:62727"/>
        <dbReference type="ChEBI" id="CHEBI:71302"/>
        <dbReference type="ChEBI" id="CHEBI:456215"/>
        <dbReference type="EC" id="2.10.1.1"/>
    </reaction>
</comment>
<dbReference type="Gene3D" id="2.40.340.10">
    <property type="entry name" value="MoeA, C-terminal, domain IV"/>
    <property type="match status" value="1"/>
</dbReference>
<dbReference type="GO" id="GO:0006777">
    <property type="term" value="P:Mo-molybdopterin cofactor biosynthetic process"/>
    <property type="evidence" value="ECO:0007669"/>
    <property type="project" value="UniProtKB-UniRule"/>
</dbReference>
<dbReference type="Pfam" id="PF03454">
    <property type="entry name" value="MoeA_C"/>
    <property type="match status" value="1"/>
</dbReference>
<evidence type="ECO:0000256" key="4">
    <source>
        <dbReference type="ARBA" id="ARBA00023150"/>
    </source>
</evidence>
<dbReference type="SUPFAM" id="SSF63882">
    <property type="entry name" value="MoeA N-terminal region -like"/>
    <property type="match status" value="1"/>
</dbReference>
<dbReference type="PANTHER" id="PTHR10192">
    <property type="entry name" value="MOLYBDOPTERIN BIOSYNTHESIS PROTEIN"/>
    <property type="match status" value="1"/>
</dbReference>
<keyword evidence="6" id="KW-0479">Metal-binding</keyword>
<evidence type="ECO:0000313" key="9">
    <source>
        <dbReference type="Proteomes" id="UP000093044"/>
    </source>
</evidence>
<dbReference type="PANTHER" id="PTHR10192:SF5">
    <property type="entry name" value="GEPHYRIN"/>
    <property type="match status" value="1"/>
</dbReference>
<dbReference type="GO" id="GO:0046872">
    <property type="term" value="F:metal ion binding"/>
    <property type="evidence" value="ECO:0007669"/>
    <property type="project" value="UniProtKB-UniRule"/>
</dbReference>
<organism evidence="8 9">
    <name type="scientific">Cloacibacillus porcorum</name>
    <dbReference type="NCBI Taxonomy" id="1197717"/>
    <lineage>
        <taxon>Bacteria</taxon>
        <taxon>Thermotogati</taxon>
        <taxon>Synergistota</taxon>
        <taxon>Synergistia</taxon>
        <taxon>Synergistales</taxon>
        <taxon>Synergistaceae</taxon>
        <taxon>Cloacibacillus</taxon>
    </lineage>
</organism>
<evidence type="ECO:0000256" key="1">
    <source>
        <dbReference type="ARBA" id="ARBA00002901"/>
    </source>
</evidence>
<dbReference type="Gene3D" id="2.170.190.11">
    <property type="entry name" value="Molybdopterin biosynthesis moea protein, domain 3"/>
    <property type="match status" value="1"/>
</dbReference>
<keyword evidence="6" id="KW-0808">Transferase</keyword>
<dbReference type="InterPro" id="IPR001453">
    <property type="entry name" value="MoaB/Mog_dom"/>
</dbReference>
<keyword evidence="9" id="KW-1185">Reference proteome</keyword>
<dbReference type="OrthoDB" id="9804758at2"/>
<dbReference type="STRING" id="1197717.BED41_07585"/>
<dbReference type="Proteomes" id="UP000093044">
    <property type="component" value="Chromosome"/>
</dbReference>
<gene>
    <name evidence="8" type="ORF">BED41_07585</name>
</gene>
<comment type="cofactor">
    <cofactor evidence="6">
        <name>Mg(2+)</name>
        <dbReference type="ChEBI" id="CHEBI:18420"/>
    </cofactor>
</comment>
<dbReference type="RefSeq" id="WP_066744548.1">
    <property type="nucleotide sequence ID" value="NZ_CP016757.1"/>
</dbReference>
<dbReference type="InterPro" id="IPR036135">
    <property type="entry name" value="MoeA_linker/N_sf"/>
</dbReference>
<evidence type="ECO:0000313" key="8">
    <source>
        <dbReference type="EMBL" id="ANZ44946.1"/>
    </source>
</evidence>
<keyword evidence="4 6" id="KW-0501">Molybdenum cofactor biosynthesis</keyword>
<sequence length="412" mass="44189">MAGFVKEVTSRKRALEDITERLLFPWGYPVRELPLGEAVGRRSASEIINDRPYPPFSRSLRDGYAVRHLDAAGATPGTPLFLTKTGEVSMGVCPDFEISPSEAAAIPTGGILPKGADAVVMLEDTELAGGWVEVRRGVQAGENIILEGEEIHRGERLLVMGGMVDFKTIGMLATAGVSSLSVIDLRISILSTGDEIVPVETKELPPGCIRDVNGWNLKALLSRYGFEAKYRGIANDDGAEFERRFHEELADCDLLILSGGSSVGVRDHCSEMLASLPEPGLLVRGLNIVPGKPTLIAADAAAKKLVVSLPGHPLSCLAVAFTVLLPLLMRRIGAEERECGTRLRLRLARDLAARTGPEEFVPCVLGADGSVAPIAAKSGYISALAKASGFICIPEDRETIRAGEDAEVWLWQ</sequence>
<evidence type="ECO:0000259" key="7">
    <source>
        <dbReference type="SMART" id="SM00852"/>
    </source>
</evidence>
<comment type="similarity">
    <text evidence="3 6">Belongs to the MoeA family.</text>
</comment>
<protein>
    <recommendedName>
        <fullName evidence="6">Molybdopterin molybdenumtransferase</fullName>
        <ecNumber evidence="6">2.10.1.1</ecNumber>
    </recommendedName>
</protein>
<dbReference type="KEGG" id="cpor:BED41_07585"/>
<dbReference type="InterPro" id="IPR005111">
    <property type="entry name" value="MoeA_C_domain_IV"/>
</dbReference>
<keyword evidence="6" id="KW-0500">Molybdenum</keyword>
<keyword evidence="6" id="KW-0460">Magnesium</keyword>
<reference evidence="8" key="1">
    <citation type="submission" date="2016-08" db="EMBL/GenBank/DDBJ databases">
        <title>Complete genome of Cloacibacillus porcorum.</title>
        <authorList>
            <person name="Looft T."/>
            <person name="Bayles D.O."/>
            <person name="Alt D.P."/>
        </authorList>
    </citation>
    <scope>NUCLEOTIDE SEQUENCE [LARGE SCALE GENOMIC DNA]</scope>
    <source>
        <strain evidence="8">CL-84</strain>
    </source>
</reference>
<dbReference type="InterPro" id="IPR036688">
    <property type="entry name" value="MoeA_C_domain_IV_sf"/>
</dbReference>
<dbReference type="Pfam" id="PF00994">
    <property type="entry name" value="MoCF_biosynth"/>
    <property type="match status" value="1"/>
</dbReference>